<dbReference type="Pfam" id="PF13921">
    <property type="entry name" value="Myb_DNA-bind_6"/>
    <property type="match status" value="1"/>
</dbReference>
<dbReference type="OrthoDB" id="2143914at2759"/>
<dbReference type="Gene3D" id="1.10.10.60">
    <property type="entry name" value="Homeodomain-like"/>
    <property type="match status" value="2"/>
</dbReference>
<dbReference type="Proteomes" id="UP000245771">
    <property type="component" value="Unassembled WGS sequence"/>
</dbReference>
<evidence type="ECO:0000256" key="5">
    <source>
        <dbReference type="ARBA" id="ARBA00023163"/>
    </source>
</evidence>
<reference evidence="10 11" key="1">
    <citation type="journal article" date="2018" name="Mol. Biol. Evol.">
        <title>Broad Genomic Sampling Reveals a Smut Pathogenic Ancestry of the Fungal Clade Ustilaginomycotina.</title>
        <authorList>
            <person name="Kijpornyongpan T."/>
            <person name="Mondo S.J."/>
            <person name="Barry K."/>
            <person name="Sandor L."/>
            <person name="Lee J."/>
            <person name="Lipzen A."/>
            <person name="Pangilinan J."/>
            <person name="LaButti K."/>
            <person name="Hainaut M."/>
            <person name="Henrissat B."/>
            <person name="Grigoriev I.V."/>
            <person name="Spatafora J.W."/>
            <person name="Aime M.C."/>
        </authorList>
    </citation>
    <scope>NUCLEOTIDE SEQUENCE [LARGE SCALE GENOMIC DNA]</scope>
    <source>
        <strain evidence="10 11">MCA 3882</strain>
    </source>
</reference>
<dbReference type="CDD" id="cd00167">
    <property type="entry name" value="SANT"/>
    <property type="match status" value="2"/>
</dbReference>
<dbReference type="InterPro" id="IPR001005">
    <property type="entry name" value="SANT/Myb"/>
</dbReference>
<feature type="domain" description="Myb-like" evidence="8">
    <location>
        <begin position="79"/>
        <end position="130"/>
    </location>
</feature>
<dbReference type="PANTHER" id="PTHR47995">
    <property type="entry name" value="TRANSCRIPTION FACTOR MYB33-RELATED"/>
    <property type="match status" value="1"/>
</dbReference>
<sequence>MNAFNQSTQLYSTVDPPLRIEPRQIPLPPLFESGDQSYKDDSDTSSNDLPLLNAYSPSLQHQSPSNSSMRVRQGRQSCGRKRGTGAWTEEEDRTLHELVLRYGQKNWVRVEMGMLNRDKKQCRERWFNHVNPHINDGPFTEEESIFIIDFYIRNGRQWAKMSRCPELKDRPDNSIKNHFNTNLREHYAELCQRYGIPRRMQNDVSEIEKDVYERIRGKITAPQYDTMRGTKSSRFLTANEQFDKAPSSEWMDIKSEPSRPTTQDGSPFYWQPDFDRTWSSSSPVKVRDRFTRTSYSAGTHSQSSTNMYKDEEGRYQLPPLPLPGSSARYPGSTPHARERSHSNIDEEHKNRLWQSIQIAHKPSRHNSLTHQFNEHLTYHTPRPELRRLSTPIRRPRTDSSVQAAYNYGNRPFDDSYLTSQSHEVDDVFSIGPASRSQDVQFDIMRETTRHTQYEKQKEIPSPYLH</sequence>
<feature type="compositionally biased region" description="Polar residues" evidence="7">
    <location>
        <begin position="1"/>
        <end position="12"/>
    </location>
</feature>
<dbReference type="SUPFAM" id="SSF46689">
    <property type="entry name" value="Homeodomain-like"/>
    <property type="match status" value="1"/>
</dbReference>
<feature type="region of interest" description="Disordered" evidence="7">
    <location>
        <begin position="1"/>
        <end position="87"/>
    </location>
</feature>
<keyword evidence="11" id="KW-1185">Reference proteome</keyword>
<feature type="region of interest" description="Disordered" evidence="7">
    <location>
        <begin position="320"/>
        <end position="342"/>
    </location>
</feature>
<evidence type="ECO:0000256" key="4">
    <source>
        <dbReference type="ARBA" id="ARBA00023125"/>
    </source>
</evidence>
<dbReference type="GO" id="GO:0005634">
    <property type="term" value="C:nucleus"/>
    <property type="evidence" value="ECO:0007669"/>
    <property type="project" value="UniProtKB-SubCell"/>
</dbReference>
<keyword evidence="2" id="KW-0677">Repeat</keyword>
<evidence type="ECO:0000256" key="6">
    <source>
        <dbReference type="ARBA" id="ARBA00023242"/>
    </source>
</evidence>
<feature type="domain" description="Myb-like" evidence="8">
    <location>
        <begin position="131"/>
        <end position="183"/>
    </location>
</feature>
<keyword evidence="3" id="KW-0805">Transcription regulation</keyword>
<feature type="compositionally biased region" description="Polar residues" evidence="7">
    <location>
        <begin position="55"/>
        <end position="76"/>
    </location>
</feature>
<gene>
    <name evidence="10" type="ORF">FA14DRAFT_157338</name>
</gene>
<dbReference type="InterPro" id="IPR017930">
    <property type="entry name" value="Myb_dom"/>
</dbReference>
<feature type="domain" description="HTH myb-type" evidence="9">
    <location>
        <begin position="79"/>
        <end position="134"/>
    </location>
</feature>
<dbReference type="GO" id="GO:0003677">
    <property type="term" value="F:DNA binding"/>
    <property type="evidence" value="ECO:0007669"/>
    <property type="project" value="UniProtKB-KW"/>
</dbReference>
<evidence type="ECO:0000256" key="2">
    <source>
        <dbReference type="ARBA" id="ARBA00022737"/>
    </source>
</evidence>
<evidence type="ECO:0000313" key="11">
    <source>
        <dbReference type="Proteomes" id="UP000245771"/>
    </source>
</evidence>
<feature type="region of interest" description="Disordered" evidence="7">
    <location>
        <begin position="246"/>
        <end position="272"/>
    </location>
</feature>
<dbReference type="PROSITE" id="PS50090">
    <property type="entry name" value="MYB_LIKE"/>
    <property type="match status" value="2"/>
</dbReference>
<dbReference type="InterPro" id="IPR009057">
    <property type="entry name" value="Homeodomain-like_sf"/>
</dbReference>
<proteinExistence type="predicted"/>
<evidence type="ECO:0000259" key="9">
    <source>
        <dbReference type="PROSITE" id="PS51294"/>
    </source>
</evidence>
<dbReference type="EMBL" id="KZ819605">
    <property type="protein sequence ID" value="PWN32631.1"/>
    <property type="molecule type" value="Genomic_DNA"/>
</dbReference>
<comment type="subcellular location">
    <subcellularLocation>
        <location evidence="1">Nucleus</location>
    </subcellularLocation>
</comment>
<dbReference type="STRING" id="1280837.A0A316V837"/>
<dbReference type="RefSeq" id="XP_025352933.1">
    <property type="nucleotide sequence ID" value="XM_025497891.1"/>
</dbReference>
<evidence type="ECO:0000313" key="10">
    <source>
        <dbReference type="EMBL" id="PWN32631.1"/>
    </source>
</evidence>
<keyword evidence="6" id="KW-0539">Nucleus</keyword>
<organism evidence="10 11">
    <name type="scientific">Meira miltonrushii</name>
    <dbReference type="NCBI Taxonomy" id="1280837"/>
    <lineage>
        <taxon>Eukaryota</taxon>
        <taxon>Fungi</taxon>
        <taxon>Dikarya</taxon>
        <taxon>Basidiomycota</taxon>
        <taxon>Ustilaginomycotina</taxon>
        <taxon>Exobasidiomycetes</taxon>
        <taxon>Exobasidiales</taxon>
        <taxon>Brachybasidiaceae</taxon>
        <taxon>Meira</taxon>
    </lineage>
</organism>
<evidence type="ECO:0000259" key="8">
    <source>
        <dbReference type="PROSITE" id="PS50090"/>
    </source>
</evidence>
<evidence type="ECO:0000256" key="1">
    <source>
        <dbReference type="ARBA" id="ARBA00004123"/>
    </source>
</evidence>
<dbReference type="InParanoid" id="A0A316V837"/>
<accession>A0A316V837</accession>
<name>A0A316V837_9BASI</name>
<protein>
    <submittedName>
        <fullName evidence="10">Uncharacterized protein</fullName>
    </submittedName>
</protein>
<dbReference type="GeneID" id="37019672"/>
<evidence type="ECO:0000256" key="7">
    <source>
        <dbReference type="SAM" id="MobiDB-lite"/>
    </source>
</evidence>
<dbReference type="PROSITE" id="PS51294">
    <property type="entry name" value="HTH_MYB"/>
    <property type="match status" value="1"/>
</dbReference>
<keyword evidence="4" id="KW-0238">DNA-binding</keyword>
<dbReference type="AlphaFoldDB" id="A0A316V837"/>
<dbReference type="PANTHER" id="PTHR47995:SF18">
    <property type="entry name" value="TRANSCRIPTION FACTOR MYB65"/>
    <property type="match status" value="1"/>
</dbReference>
<dbReference type="SMART" id="SM00717">
    <property type="entry name" value="SANT"/>
    <property type="match status" value="2"/>
</dbReference>
<evidence type="ECO:0000256" key="3">
    <source>
        <dbReference type="ARBA" id="ARBA00023015"/>
    </source>
</evidence>
<keyword evidence="5" id="KW-0804">Transcription</keyword>